<dbReference type="AlphaFoldDB" id="A0A5B9Y505"/>
<reference evidence="1 2" key="1">
    <citation type="submission" date="2019-08" db="EMBL/GenBank/DDBJ databases">
        <title>Complete genome sequence of Spiroplasma chinense CCH (DSM 19755).</title>
        <authorList>
            <person name="Shen H.-Y."/>
            <person name="Lin Y.-C."/>
            <person name="Chou L."/>
            <person name="Kuo C.-H."/>
        </authorList>
    </citation>
    <scope>NUCLEOTIDE SEQUENCE [LARGE SCALE GENOMIC DNA]</scope>
    <source>
        <strain evidence="1 2">CCH</strain>
    </source>
</reference>
<dbReference type="EMBL" id="CP043026">
    <property type="protein sequence ID" value="QEH62040.1"/>
    <property type="molecule type" value="Genomic_DNA"/>
</dbReference>
<organism evidence="1 2">
    <name type="scientific">Spiroplasma chinense</name>
    <dbReference type="NCBI Taxonomy" id="216932"/>
    <lineage>
        <taxon>Bacteria</taxon>
        <taxon>Bacillati</taxon>
        <taxon>Mycoplasmatota</taxon>
        <taxon>Mollicutes</taxon>
        <taxon>Entomoplasmatales</taxon>
        <taxon>Spiroplasmataceae</taxon>
        <taxon>Spiroplasma</taxon>
    </lineage>
</organism>
<dbReference type="KEGG" id="schi:SCHIN_v1c08450"/>
<dbReference type="RefSeq" id="WP_166508411.1">
    <property type="nucleotide sequence ID" value="NZ_CP043026.1"/>
</dbReference>
<gene>
    <name evidence="1" type="ORF">SCHIN_v1c08450</name>
</gene>
<dbReference type="Proteomes" id="UP000323144">
    <property type="component" value="Chromosome"/>
</dbReference>
<evidence type="ECO:0000313" key="1">
    <source>
        <dbReference type="EMBL" id="QEH62040.1"/>
    </source>
</evidence>
<sequence length="569" mass="68294">MASERYFQKISGRGNFYDFDDQLNYFDYFGIEPEDIIQMFDELEKNEKRMGSYLLELEQMIYDRVEFYSTNVRDAKAGFIRIFDEKTIQSGRAFVASMIYLGARLLAQEFVLLSTVNKANFSVDLRVYKFDKEKYNYRIYQNSLRIFYEALSAWSYTFIKNNEDMLSFFSKMDDFIDKKIYDLKAYKDLFMLIWMYSYAKQAKDARDFHLSLDPKTEAYVKVDRNVLKPLKFGSLLELDKEEQDRKERRIEDLTLWIDPELRQMAKDTKEELFKDVPFSKFLTLEDYIKVLDKLIFSFEYYNVYDYTGYMTNLFETIQKVFGEKINFEMLTDMIKDATFYNITTHTTDVLDDFYETGIYKRPLLGFNDTQRRFFIVGYPEMIWMSIHAQKEYMLFDSVVRNKMFELRDEKMHDMVNWTIWKLGKRFAVIENIDPNNVPYFATRNRDKKTNNLVDAIAYERNANICFFFFNNIFTDNAEPWAKYKDSLKTIIGPGNLVDRVVKNRYSSFAKDIKKLRKQMNLPKDVKFSVVLLVNEVLEVDPKIEMEDYNIFIVDYSTLEFFLTSFIYKK</sequence>
<accession>A0A5B9Y505</accession>
<name>A0A5B9Y505_9MOLU</name>
<evidence type="ECO:0000313" key="2">
    <source>
        <dbReference type="Proteomes" id="UP000323144"/>
    </source>
</evidence>
<proteinExistence type="predicted"/>
<keyword evidence="2" id="KW-1185">Reference proteome</keyword>
<protein>
    <submittedName>
        <fullName evidence="1">Uncharacterized protein</fullName>
    </submittedName>
</protein>